<feature type="non-terminal residue" evidence="1">
    <location>
        <position position="1"/>
    </location>
</feature>
<evidence type="ECO:0000313" key="1">
    <source>
        <dbReference type="EMBL" id="CAB0000948.1"/>
    </source>
</evidence>
<protein>
    <submittedName>
        <fullName evidence="1">Uncharacterized protein</fullName>
    </submittedName>
</protein>
<proteinExistence type="predicted"/>
<organism evidence="1 2">
    <name type="scientific">Nesidiocoris tenuis</name>
    <dbReference type="NCBI Taxonomy" id="355587"/>
    <lineage>
        <taxon>Eukaryota</taxon>
        <taxon>Metazoa</taxon>
        <taxon>Ecdysozoa</taxon>
        <taxon>Arthropoda</taxon>
        <taxon>Hexapoda</taxon>
        <taxon>Insecta</taxon>
        <taxon>Pterygota</taxon>
        <taxon>Neoptera</taxon>
        <taxon>Paraneoptera</taxon>
        <taxon>Hemiptera</taxon>
        <taxon>Heteroptera</taxon>
        <taxon>Panheteroptera</taxon>
        <taxon>Cimicomorpha</taxon>
        <taxon>Miridae</taxon>
        <taxon>Dicyphina</taxon>
        <taxon>Nesidiocoris</taxon>
    </lineage>
</organism>
<feature type="non-terminal residue" evidence="1">
    <location>
        <position position="128"/>
    </location>
</feature>
<evidence type="ECO:0000313" key="2">
    <source>
        <dbReference type="Proteomes" id="UP000479000"/>
    </source>
</evidence>
<keyword evidence="2" id="KW-1185">Reference proteome</keyword>
<dbReference type="Proteomes" id="UP000479000">
    <property type="component" value="Unassembled WGS sequence"/>
</dbReference>
<sequence>ARIAPRAPNLDWLGLPQSGNTGHEMKPHSAVIKRLARTRRLKMSIYTNETCHEKFLNFTRSGNPRLYFLVPRNRHRWPIADALTIGIRLFQMTTAQPSGTKFSAGLQLGEVRYRLKVVRVISKALTRQ</sequence>
<name>A0A6H5GD17_9HEMI</name>
<gene>
    <name evidence="1" type="ORF">NTEN_LOCUS6735</name>
</gene>
<dbReference type="AlphaFoldDB" id="A0A6H5GD17"/>
<reference evidence="1 2" key="1">
    <citation type="submission" date="2020-02" db="EMBL/GenBank/DDBJ databases">
        <authorList>
            <person name="Ferguson B K."/>
        </authorList>
    </citation>
    <scope>NUCLEOTIDE SEQUENCE [LARGE SCALE GENOMIC DNA]</scope>
</reference>
<accession>A0A6H5GD17</accession>
<dbReference type="EMBL" id="CADCXU010010215">
    <property type="protein sequence ID" value="CAB0000948.1"/>
    <property type="molecule type" value="Genomic_DNA"/>
</dbReference>